<accession>A0ACC0DSM9</accession>
<comment type="caution">
    <text evidence="1">The sequence shown here is derived from an EMBL/GenBank/DDBJ whole genome shotgun (WGS) entry which is preliminary data.</text>
</comment>
<evidence type="ECO:0000313" key="1">
    <source>
        <dbReference type="EMBL" id="KAI7938281.1"/>
    </source>
</evidence>
<reference evidence="2" key="2">
    <citation type="journal article" date="2018" name="Mol. Plant Microbe Interact.">
        <title>Genome sequence resources for the wheat stripe rust pathogen (Puccinia striiformis f. sp. tritici) and the barley stripe rust pathogen (Puccinia striiformis f. sp. hordei).</title>
        <authorList>
            <person name="Xia C."/>
            <person name="Wang M."/>
            <person name="Yin C."/>
            <person name="Cornejo O.E."/>
            <person name="Hulbert S.H."/>
            <person name="Chen X."/>
        </authorList>
    </citation>
    <scope>NUCLEOTIDE SEQUENCE [LARGE SCALE GENOMIC DNA]</scope>
    <source>
        <strain evidence="2">93-210</strain>
    </source>
</reference>
<reference evidence="2" key="1">
    <citation type="journal article" date="2018" name="BMC Genomics">
        <title>Genomic insights into host adaptation between the wheat stripe rust pathogen (Puccinia striiformis f. sp. tritici) and the barley stripe rust pathogen (Puccinia striiformis f. sp. hordei).</title>
        <authorList>
            <person name="Xia C."/>
            <person name="Wang M."/>
            <person name="Yin C."/>
            <person name="Cornejo O.E."/>
            <person name="Hulbert S.H."/>
            <person name="Chen X."/>
        </authorList>
    </citation>
    <scope>NUCLEOTIDE SEQUENCE [LARGE SCALE GENOMIC DNA]</scope>
    <source>
        <strain evidence="2">93-210</strain>
    </source>
</reference>
<dbReference type="Proteomes" id="UP001060170">
    <property type="component" value="Chromosome 16"/>
</dbReference>
<proteinExistence type="predicted"/>
<dbReference type="EMBL" id="CM045880">
    <property type="protein sequence ID" value="KAI7938281.1"/>
    <property type="molecule type" value="Genomic_DNA"/>
</dbReference>
<reference evidence="1 2" key="3">
    <citation type="journal article" date="2022" name="Microbiol. Spectr.">
        <title>Folding features and dynamics of 3D genome architecture in plant fungal pathogens.</title>
        <authorList>
            <person name="Xia C."/>
        </authorList>
    </citation>
    <scope>NUCLEOTIDE SEQUENCE [LARGE SCALE GENOMIC DNA]</scope>
    <source>
        <strain evidence="1 2">93-210</strain>
    </source>
</reference>
<organism evidence="1 2">
    <name type="scientific">Puccinia striiformis f. sp. tritici</name>
    <dbReference type="NCBI Taxonomy" id="168172"/>
    <lineage>
        <taxon>Eukaryota</taxon>
        <taxon>Fungi</taxon>
        <taxon>Dikarya</taxon>
        <taxon>Basidiomycota</taxon>
        <taxon>Pucciniomycotina</taxon>
        <taxon>Pucciniomycetes</taxon>
        <taxon>Pucciniales</taxon>
        <taxon>Pucciniaceae</taxon>
        <taxon>Puccinia</taxon>
    </lineage>
</organism>
<gene>
    <name evidence="1" type="ORF">MJO28_015201</name>
</gene>
<sequence length="527" mass="59518">MTKTKKKPEKAAPSGRKSKPYQNRPSKSRPRRSPSDEAQLEETQASKSPAQRKTGRSVPQQAKNQEKPTPQKRVISLTPHPATRPKEKAPTRVPTKALPRLRPPSDNDSNINQESEDKNQEDEEEGSEEVEEANMFLRSDLHGFDELGETEFTTGHLQSESRDNRLESRDNRLESRDNRSDDEHLPDSDANFGSNSAGADEVQHDRLCQLFAMSNAEHRCAKELLNMTPEDQAAALFYHLIKVNSRLEKLELAARTQVQPAGAHGKAHEPAEPILFDPTAPIRIEAFTFDNSAKISIKGVARRAMLEGDLESYSSRKNSQGDMIRKSLLSVTSKSLVESSGEFKRDHLPPGFAAGNSHAMCKTFKLLSRVLKDERNIFRGCLLQNIKTSTVNKKISGPVPSLTKLMSHIIETFFRKELAFLADSLNPTHAAQSRTRIDYSRMECIRYAFGDQETNAAQWGLIDPQLEFLRGQSLDYYRVWSELIIKKDDALFGSGRQVFDEIPTDETFHVTHEEVLKLQATQQEERE</sequence>
<keyword evidence="2" id="KW-1185">Reference proteome</keyword>
<name>A0ACC0DSM9_9BASI</name>
<protein>
    <submittedName>
        <fullName evidence="1">Uncharacterized protein</fullName>
    </submittedName>
</protein>
<evidence type="ECO:0000313" key="2">
    <source>
        <dbReference type="Proteomes" id="UP001060170"/>
    </source>
</evidence>